<dbReference type="Proteomes" id="UP000503313">
    <property type="component" value="Chromosome"/>
</dbReference>
<name>A0AAE7BG85_9BACT</name>
<evidence type="ECO:0000313" key="1">
    <source>
        <dbReference type="EMBL" id="QKF77249.1"/>
    </source>
</evidence>
<protein>
    <submittedName>
        <fullName evidence="1">Uncharacterized protein</fullName>
    </submittedName>
</protein>
<gene>
    <name evidence="1" type="ORF">ADFLV_1216</name>
</gene>
<dbReference type="RefSeq" id="WP_129011055.1">
    <property type="nucleotide sequence ID" value="NZ_CP053835.1"/>
</dbReference>
<keyword evidence="2" id="KW-1185">Reference proteome</keyword>
<proteinExistence type="predicted"/>
<organism evidence="1 2">
    <name type="scientific">Arcobacter defluvii</name>
    <dbReference type="NCBI Taxonomy" id="873191"/>
    <lineage>
        <taxon>Bacteria</taxon>
        <taxon>Pseudomonadati</taxon>
        <taxon>Campylobacterota</taxon>
        <taxon>Epsilonproteobacteria</taxon>
        <taxon>Campylobacterales</taxon>
        <taxon>Arcobacteraceae</taxon>
        <taxon>Arcobacter</taxon>
    </lineage>
</organism>
<evidence type="ECO:0000313" key="2">
    <source>
        <dbReference type="Proteomes" id="UP000503313"/>
    </source>
</evidence>
<dbReference type="KEGG" id="adz:ADFLV_1216"/>
<sequence>MKKIIIISSLVLYLFASDDYVPLSNLSQEKKVEYNFINKKTEINTAGNNEYEKIENINKNDNIQTFKDEIIEEKQELSKPINNEFVREYKKDNILKDEKKVSQSNFSKDFSITPKLTYSFLKTDIYGTNKVSVLDETNEVIPEISFKYKNHILKADFMDSKAYFNNVLLIGSDLETTTKWNKLYYLYNFKNANLGIAYNKFDLDWKVIKYNVVLSNTEEFPTLEFHMKNEDDKLQVEYGVSYGKNHNIDYVYEYYVNLGYKLLNNDALILSAGYKNRTLDFEDDINGYKFQYKGPILTLGATF</sequence>
<reference evidence="1 2" key="1">
    <citation type="submission" date="2020-05" db="EMBL/GenBank/DDBJ databases">
        <title>Complete genome sequencing of Campylobacter and Arcobacter type strains.</title>
        <authorList>
            <person name="Miller W.G."/>
            <person name="Yee E."/>
        </authorList>
    </citation>
    <scope>NUCLEOTIDE SEQUENCE [LARGE SCALE GENOMIC DNA]</scope>
    <source>
        <strain evidence="1 2">LMG 25694</strain>
    </source>
</reference>
<dbReference type="AlphaFoldDB" id="A0AAE7BG85"/>
<dbReference type="EMBL" id="CP053835">
    <property type="protein sequence ID" value="QKF77249.1"/>
    <property type="molecule type" value="Genomic_DNA"/>
</dbReference>
<accession>A0AAE7BG85</accession>